<evidence type="ECO:0000259" key="1">
    <source>
        <dbReference type="SMART" id="SM00901"/>
    </source>
</evidence>
<evidence type="ECO:0000313" key="3">
    <source>
        <dbReference type="Proteomes" id="UP000199706"/>
    </source>
</evidence>
<gene>
    <name evidence="2" type="ORF">SAMN05216466_102523</name>
</gene>
<proteinExistence type="predicted"/>
<organism evidence="2 3">
    <name type="scientific">Paraburkholderia phenazinium</name>
    <dbReference type="NCBI Taxonomy" id="60549"/>
    <lineage>
        <taxon>Bacteria</taxon>
        <taxon>Pseudomonadati</taxon>
        <taxon>Pseudomonadota</taxon>
        <taxon>Betaproteobacteria</taxon>
        <taxon>Burkholderiales</taxon>
        <taxon>Burkholderiaceae</taxon>
        <taxon>Paraburkholderia</taxon>
    </lineage>
</organism>
<reference evidence="2 3" key="1">
    <citation type="submission" date="2016-10" db="EMBL/GenBank/DDBJ databases">
        <authorList>
            <person name="de Groot N.N."/>
        </authorList>
    </citation>
    <scope>NUCLEOTIDE SEQUENCE [LARGE SCALE GENOMIC DNA]</scope>
    <source>
        <strain evidence="2 3">LMG 2247</strain>
    </source>
</reference>
<dbReference type="AlphaFoldDB" id="A0A1G7SJR5"/>
<dbReference type="Proteomes" id="UP000199706">
    <property type="component" value="Unassembled WGS sequence"/>
</dbReference>
<dbReference type="OrthoDB" id="9816036at2"/>
<dbReference type="EMBL" id="FNCJ01000002">
    <property type="protein sequence ID" value="SDG22490.1"/>
    <property type="molecule type" value="Genomic_DNA"/>
</dbReference>
<dbReference type="SMART" id="SM00901">
    <property type="entry name" value="FRG"/>
    <property type="match status" value="1"/>
</dbReference>
<dbReference type="InterPro" id="IPR014966">
    <property type="entry name" value="FRG-dom"/>
</dbReference>
<accession>A0A1G7SJR5</accession>
<sequence>MKTTVVSSWQQFMTLTAELDGWAFRGQQDANWLLQSSLSRYLAAFVPDRSTWRIQEQRAIRIFRRKAHNYLSDVRALSDDLRCLGLMQHHGAPTRMLDFTKSPFVAAFFALERAVSDAAVFAVNTPALWTNHAIPTRTPHLTRDMIDPRRKGNFEKFFLTDKNPVIWFGEPSEMDQRLIAQAGTFVLPGLLQEPLDEILNNYSSDYELLRKIVVPRSVRDDAMRALYRMNITNASLFPDMEGLARSIALELEMVWPMVDRMAGQTGQEGR</sequence>
<dbReference type="Pfam" id="PF08867">
    <property type="entry name" value="FRG"/>
    <property type="match status" value="1"/>
</dbReference>
<feature type="domain" description="FRG" evidence="1">
    <location>
        <begin position="18"/>
        <end position="121"/>
    </location>
</feature>
<protein>
    <submittedName>
        <fullName evidence="2">FRG domain-containing protein</fullName>
    </submittedName>
</protein>
<evidence type="ECO:0000313" key="2">
    <source>
        <dbReference type="EMBL" id="SDG22490.1"/>
    </source>
</evidence>
<name>A0A1G7SJR5_9BURK</name>